<feature type="domain" description="Peptidase S9 prolyl oligopeptidase catalytic" evidence="9">
    <location>
        <begin position="397"/>
        <end position="608"/>
    </location>
</feature>
<comment type="function">
    <text evidence="8">This enzyme catalyzes the hydrolysis of the N-terminal peptide bond of an N-acetylated peptide to generate an N-acetylated amino acid and a peptide with a free N-terminus. It preferentially cleaves off Ac-Ala, Ac-Met and Ac-Ser. Also, involved in the degradation of oxidized and glycated proteins.</text>
</comment>
<comment type="similarity">
    <text evidence="1">Belongs to the peptidase S9A family.</text>
</comment>
<dbReference type="PANTHER" id="PTHR42776:SF27">
    <property type="entry name" value="DIPEPTIDYL PEPTIDASE FAMILY MEMBER 6"/>
    <property type="match status" value="1"/>
</dbReference>
<keyword evidence="2" id="KW-0645">Protease</keyword>
<protein>
    <recommendedName>
        <fullName evidence="7">Acyl-peptide hydrolase</fullName>
    </recommendedName>
    <alternativeName>
        <fullName evidence="6">Acylaminoacyl-peptidase</fullName>
    </alternativeName>
</protein>
<dbReference type="InterPro" id="IPR001375">
    <property type="entry name" value="Peptidase_S9_cat"/>
</dbReference>
<dbReference type="PRINTS" id="PR00862">
    <property type="entry name" value="PROLIGOPTASE"/>
</dbReference>
<evidence type="ECO:0000256" key="4">
    <source>
        <dbReference type="ARBA" id="ARBA00022825"/>
    </source>
</evidence>
<sequence length="612" mass="68773">ERTQYGADTFFSTVSYAIAGGGEYSFTSNNNKLLVSHNATGIFNSYFIDINTGEMHTITNSESDAIFALSYFPEDERVLVSSDKGGNERNHIFVVEKEGQLTDLTPGKETRASFLGFSSNTKSFYIASNERDSRSMDVYRYSADSYEKELIFKNSQSFEVLEISNNDKYLVLSKSINNKTSHLYIFQFNLDKNEIINITPYPEGEHLFADFSPESSSVLYTTDREGEFTTLKSVNISSLEEEQVYETDWDISGASFSPQGNYLLVSTNEDASSVLRIFESESMQEINLRGVPSKGIRALSISKDEKVYAYISSSDTSPGDIFLSLNDKQKSRKLASGLSQDINGKDLVTSQVIRYKSFDGLEIPSILYKPVQASKRNKVSALVYVHGGPGGQTRKGYNSNIQFLVNNGYAVIGVNNRGSSGYGKTFYHMDDKRHGEEDLLDVVWAKKYLQGLDWIDSESIGVMGGSYGGFMTLAAMTFHPEEFEVGIDIFGVSNWVRTLKSIPPWWESFKVALYDEMGDPETDEERHRAISPLFHAEQITKPLLVIQGSNDPRVLQVESDEMVEQVTENGVYVDYLIFSDEGHGFRKKVNRIEAAESMVSFLDKCLRKKECN</sequence>
<dbReference type="SUPFAM" id="SSF53474">
    <property type="entry name" value="alpha/beta-Hydrolases"/>
    <property type="match status" value="1"/>
</dbReference>
<dbReference type="EMBL" id="UINC01014803">
    <property type="protein sequence ID" value="SVA62867.1"/>
    <property type="molecule type" value="Genomic_DNA"/>
</dbReference>
<evidence type="ECO:0000256" key="3">
    <source>
        <dbReference type="ARBA" id="ARBA00022801"/>
    </source>
</evidence>
<reference evidence="11" key="1">
    <citation type="submission" date="2018-05" db="EMBL/GenBank/DDBJ databases">
        <authorList>
            <person name="Lanie J.A."/>
            <person name="Ng W.-L."/>
            <person name="Kazmierczak K.M."/>
            <person name="Andrzejewski T.M."/>
            <person name="Davidsen T.M."/>
            <person name="Wayne K.J."/>
            <person name="Tettelin H."/>
            <person name="Glass J.I."/>
            <person name="Rusch D."/>
            <person name="Podicherti R."/>
            <person name="Tsui H.-C.T."/>
            <person name="Winkler M.E."/>
        </authorList>
    </citation>
    <scope>NUCLEOTIDE SEQUENCE</scope>
</reference>
<dbReference type="GO" id="GO:0004252">
    <property type="term" value="F:serine-type endopeptidase activity"/>
    <property type="evidence" value="ECO:0007669"/>
    <property type="project" value="InterPro"/>
</dbReference>
<keyword evidence="4" id="KW-0720">Serine protease</keyword>
<accession>A0A381XFA9</accession>
<dbReference type="Pfam" id="PF02897">
    <property type="entry name" value="Peptidase_S9_N"/>
    <property type="match status" value="1"/>
</dbReference>
<keyword evidence="3" id="KW-0378">Hydrolase</keyword>
<name>A0A381XFA9_9ZZZZ</name>
<evidence type="ECO:0000256" key="1">
    <source>
        <dbReference type="ARBA" id="ARBA00005228"/>
    </source>
</evidence>
<dbReference type="InterPro" id="IPR029058">
    <property type="entry name" value="AB_hydrolase_fold"/>
</dbReference>
<dbReference type="PANTHER" id="PTHR42776">
    <property type="entry name" value="SERINE PEPTIDASE S9 FAMILY MEMBER"/>
    <property type="match status" value="1"/>
</dbReference>
<dbReference type="Pfam" id="PF00326">
    <property type="entry name" value="Peptidase_S9"/>
    <property type="match status" value="1"/>
</dbReference>
<dbReference type="InterPro" id="IPR002470">
    <property type="entry name" value="Peptidase_S9A"/>
</dbReference>
<evidence type="ECO:0000256" key="8">
    <source>
        <dbReference type="ARBA" id="ARBA00045885"/>
    </source>
</evidence>
<keyword evidence="5" id="KW-0007">Acetylation</keyword>
<evidence type="ECO:0000256" key="7">
    <source>
        <dbReference type="ARBA" id="ARBA00032596"/>
    </source>
</evidence>
<evidence type="ECO:0000256" key="5">
    <source>
        <dbReference type="ARBA" id="ARBA00022990"/>
    </source>
</evidence>
<organism evidence="11">
    <name type="scientific">marine metagenome</name>
    <dbReference type="NCBI Taxonomy" id="408172"/>
    <lineage>
        <taxon>unclassified sequences</taxon>
        <taxon>metagenomes</taxon>
        <taxon>ecological metagenomes</taxon>
    </lineage>
</organism>
<evidence type="ECO:0000313" key="11">
    <source>
        <dbReference type="EMBL" id="SVA62867.1"/>
    </source>
</evidence>
<dbReference type="InterPro" id="IPR011042">
    <property type="entry name" value="6-blade_b-propeller_TolB-like"/>
</dbReference>
<dbReference type="AlphaFoldDB" id="A0A381XFA9"/>
<feature type="domain" description="Peptidase S9A N-terminal" evidence="10">
    <location>
        <begin position="72"/>
        <end position="318"/>
    </location>
</feature>
<evidence type="ECO:0000259" key="9">
    <source>
        <dbReference type="Pfam" id="PF00326"/>
    </source>
</evidence>
<evidence type="ECO:0000259" key="10">
    <source>
        <dbReference type="Pfam" id="PF02897"/>
    </source>
</evidence>
<dbReference type="Gene3D" id="2.120.10.30">
    <property type="entry name" value="TolB, C-terminal domain"/>
    <property type="match status" value="1"/>
</dbReference>
<dbReference type="PROSITE" id="PS00708">
    <property type="entry name" value="PRO_ENDOPEP_SER"/>
    <property type="match status" value="1"/>
</dbReference>
<dbReference type="Gene3D" id="3.40.50.1820">
    <property type="entry name" value="alpha/beta hydrolase"/>
    <property type="match status" value="1"/>
</dbReference>
<gene>
    <name evidence="11" type="ORF">METZ01_LOCUS115721</name>
</gene>
<dbReference type="GO" id="GO:0006508">
    <property type="term" value="P:proteolysis"/>
    <property type="evidence" value="ECO:0007669"/>
    <property type="project" value="UniProtKB-KW"/>
</dbReference>
<dbReference type="InterPro" id="IPR002471">
    <property type="entry name" value="Pept_S9_AS"/>
</dbReference>
<feature type="non-terminal residue" evidence="11">
    <location>
        <position position="1"/>
    </location>
</feature>
<proteinExistence type="inferred from homology"/>
<dbReference type="SUPFAM" id="SSF82171">
    <property type="entry name" value="DPP6 N-terminal domain-like"/>
    <property type="match status" value="1"/>
</dbReference>
<dbReference type="InterPro" id="IPR023302">
    <property type="entry name" value="Pept_S9A_N"/>
</dbReference>
<evidence type="ECO:0000256" key="6">
    <source>
        <dbReference type="ARBA" id="ARBA00032284"/>
    </source>
</evidence>
<evidence type="ECO:0000256" key="2">
    <source>
        <dbReference type="ARBA" id="ARBA00022670"/>
    </source>
</evidence>